<feature type="transmembrane region" description="Helical" evidence="3">
    <location>
        <begin position="40"/>
        <end position="60"/>
    </location>
</feature>
<keyword evidence="6" id="KW-1185">Reference proteome</keyword>
<keyword evidence="3" id="KW-0812">Transmembrane</keyword>
<keyword evidence="3" id="KW-0472">Membrane</keyword>
<organism evidence="5 6">
    <name type="scientific">Rhodocyclus tenuis</name>
    <name type="common">Rhodospirillum tenue</name>
    <dbReference type="NCBI Taxonomy" id="1066"/>
    <lineage>
        <taxon>Bacteria</taxon>
        <taxon>Pseudomonadati</taxon>
        <taxon>Pseudomonadota</taxon>
        <taxon>Betaproteobacteria</taxon>
        <taxon>Rhodocyclales</taxon>
        <taxon>Rhodocyclaceae</taxon>
        <taxon>Rhodocyclus</taxon>
    </lineage>
</organism>
<dbReference type="Proteomes" id="UP000587070">
    <property type="component" value="Unassembled WGS sequence"/>
</dbReference>
<accession>A0A840GD26</accession>
<reference evidence="5 6" key="1">
    <citation type="submission" date="2020-08" db="EMBL/GenBank/DDBJ databases">
        <title>Genome sequencing of Purple Non-Sulfur Bacteria from various extreme environments.</title>
        <authorList>
            <person name="Mayer M."/>
        </authorList>
    </citation>
    <scope>NUCLEOTIDE SEQUENCE [LARGE SCALE GENOMIC DNA]</scope>
    <source>
        <strain evidence="5 6">2761</strain>
    </source>
</reference>
<dbReference type="AlphaFoldDB" id="A0A840GD26"/>
<gene>
    <name evidence="5" type="ORF">GGD90_000488</name>
</gene>
<dbReference type="Gene3D" id="1.20.120.30">
    <property type="entry name" value="Aspartate receptor, ligand-binding domain"/>
    <property type="match status" value="1"/>
</dbReference>
<dbReference type="PROSITE" id="PS50111">
    <property type="entry name" value="CHEMOTAXIS_TRANSDUC_2"/>
    <property type="match status" value="1"/>
</dbReference>
<evidence type="ECO:0000256" key="1">
    <source>
        <dbReference type="ARBA" id="ARBA00023224"/>
    </source>
</evidence>
<evidence type="ECO:0000256" key="3">
    <source>
        <dbReference type="SAM" id="Phobius"/>
    </source>
</evidence>
<protein>
    <submittedName>
        <fullName evidence="5">Methyl-accepting chemotaxis protein</fullName>
    </submittedName>
</protein>
<proteinExistence type="predicted"/>
<dbReference type="RefSeq" id="WP_228273602.1">
    <property type="nucleotide sequence ID" value="NZ_JACIGE010000001.1"/>
</dbReference>
<dbReference type="InterPro" id="IPR004089">
    <property type="entry name" value="MCPsignal_dom"/>
</dbReference>
<evidence type="ECO:0000313" key="6">
    <source>
        <dbReference type="Proteomes" id="UP000587070"/>
    </source>
</evidence>
<dbReference type="EMBL" id="JACIGE010000001">
    <property type="protein sequence ID" value="MBB4246139.1"/>
    <property type="molecule type" value="Genomic_DNA"/>
</dbReference>
<dbReference type="GO" id="GO:0007165">
    <property type="term" value="P:signal transduction"/>
    <property type="evidence" value="ECO:0007669"/>
    <property type="project" value="UniProtKB-KW"/>
</dbReference>
<sequence length="494" mass="53992">MFSPFKHLSTTARILLPAYALFALLVAAGSLLVWRTGPDPLALVLPALGLPLLFVVHLALRRQAAFVGRIEKAVQSANDGNFDPRITNIVGSDAISQLAWHLNDLLDQCEAYFREIATSARAASERKFYRKPIAGGLHGILASSIDSVRQSFDAIETNNQFVMRNDLLSKLSQMNSTRALENLVSSQQDLRQTSQRMGEVTGISHRANSEANSSRESVAEITAALARSTELIEENRGTIGRLAGSGQDVSQALQVITEIADQTNLLALNAAIEAARAGEAGRGFAVVADEVRKLAEKTKTATARINEVIESFHTELTAMQANANELHTSSAQVQSTVEVFEERFSSLAESSQHTVVAAELAQDISFAALAKTDVMILKQKAYVAVTLGPESEVARSFVFDIEKSRLGRWLHEGRGRTNFLHLPSFKAIEKPHAALYREIEAALGIAAERWDEDAELQKALIARYQAAEEAAHDLLDLLTQLIEEKNAETQVFSH</sequence>
<name>A0A840GD26_RHOTE</name>
<evidence type="ECO:0000256" key="2">
    <source>
        <dbReference type="PROSITE-ProRule" id="PRU00284"/>
    </source>
</evidence>
<dbReference type="PANTHER" id="PTHR32089">
    <property type="entry name" value="METHYL-ACCEPTING CHEMOTAXIS PROTEIN MCPB"/>
    <property type="match status" value="1"/>
</dbReference>
<dbReference type="SMART" id="SM00283">
    <property type="entry name" value="MA"/>
    <property type="match status" value="1"/>
</dbReference>
<dbReference type="Pfam" id="PF00015">
    <property type="entry name" value="MCPsignal"/>
    <property type="match status" value="1"/>
</dbReference>
<comment type="caution">
    <text evidence="5">The sequence shown here is derived from an EMBL/GenBank/DDBJ whole genome shotgun (WGS) entry which is preliminary data.</text>
</comment>
<feature type="domain" description="Methyl-accepting transducer" evidence="4">
    <location>
        <begin position="190"/>
        <end position="368"/>
    </location>
</feature>
<dbReference type="GO" id="GO:0016020">
    <property type="term" value="C:membrane"/>
    <property type="evidence" value="ECO:0007669"/>
    <property type="project" value="InterPro"/>
</dbReference>
<dbReference type="SUPFAM" id="SSF58104">
    <property type="entry name" value="Methyl-accepting chemotaxis protein (MCP) signaling domain"/>
    <property type="match status" value="1"/>
</dbReference>
<evidence type="ECO:0000313" key="5">
    <source>
        <dbReference type="EMBL" id="MBB4246139.1"/>
    </source>
</evidence>
<evidence type="ECO:0000259" key="4">
    <source>
        <dbReference type="PROSITE" id="PS50111"/>
    </source>
</evidence>
<keyword evidence="3" id="KW-1133">Transmembrane helix</keyword>
<dbReference type="PANTHER" id="PTHR32089:SF112">
    <property type="entry name" value="LYSOZYME-LIKE PROTEIN-RELATED"/>
    <property type="match status" value="1"/>
</dbReference>
<dbReference type="Gene3D" id="1.10.287.950">
    <property type="entry name" value="Methyl-accepting chemotaxis protein"/>
    <property type="match status" value="1"/>
</dbReference>
<feature type="transmembrane region" description="Helical" evidence="3">
    <location>
        <begin position="12"/>
        <end position="34"/>
    </location>
</feature>
<keyword evidence="1 2" id="KW-0807">Transducer</keyword>